<organism evidence="11 12">
    <name type="scientific">Clytia hemisphaerica</name>
    <dbReference type="NCBI Taxonomy" id="252671"/>
    <lineage>
        <taxon>Eukaryota</taxon>
        <taxon>Metazoa</taxon>
        <taxon>Cnidaria</taxon>
        <taxon>Hydrozoa</taxon>
        <taxon>Hydroidolina</taxon>
        <taxon>Leptothecata</taxon>
        <taxon>Obeliida</taxon>
        <taxon>Clytiidae</taxon>
        <taxon>Clytia</taxon>
    </lineage>
</organism>
<evidence type="ECO:0000256" key="2">
    <source>
        <dbReference type="ARBA" id="ARBA00004286"/>
    </source>
</evidence>
<dbReference type="GO" id="GO:0000724">
    <property type="term" value="P:double-strand break repair via homologous recombination"/>
    <property type="evidence" value="ECO:0007669"/>
    <property type="project" value="TreeGrafter"/>
</dbReference>
<evidence type="ECO:0000256" key="1">
    <source>
        <dbReference type="ARBA" id="ARBA00004123"/>
    </source>
</evidence>
<dbReference type="InterPro" id="IPR027417">
    <property type="entry name" value="P-loop_NTPase"/>
</dbReference>
<evidence type="ECO:0000313" key="11">
    <source>
        <dbReference type="EnsemblMetazoa" id="CLYHEMP022827.1"/>
    </source>
</evidence>
<dbReference type="GO" id="GO:0005634">
    <property type="term" value="C:nucleus"/>
    <property type="evidence" value="ECO:0007669"/>
    <property type="project" value="UniProtKB-SubCell"/>
</dbReference>
<comment type="subcellular location">
    <subcellularLocation>
        <location evidence="2">Chromosome</location>
    </subcellularLocation>
    <subcellularLocation>
        <location evidence="1">Nucleus</location>
    </subcellularLocation>
</comment>
<name>A0A7M5XGW6_9CNID</name>
<evidence type="ECO:0000256" key="3">
    <source>
        <dbReference type="ARBA" id="ARBA00010171"/>
    </source>
</evidence>
<reference evidence="11" key="1">
    <citation type="submission" date="2021-01" db="UniProtKB">
        <authorList>
            <consortium name="EnsemblMetazoa"/>
        </authorList>
    </citation>
    <scope>IDENTIFICATION</scope>
</reference>
<evidence type="ECO:0000256" key="5">
    <source>
        <dbReference type="ARBA" id="ARBA00022454"/>
    </source>
</evidence>
<keyword evidence="8 10" id="KW-0175">Coiled coil</keyword>
<evidence type="ECO:0000313" key="12">
    <source>
        <dbReference type="Proteomes" id="UP000594262"/>
    </source>
</evidence>
<dbReference type="PANTHER" id="PTHR45916">
    <property type="entry name" value="STRUCTURAL MAINTENANCE OF CHROMOSOMES PROTEIN 5"/>
    <property type="match status" value="1"/>
</dbReference>
<evidence type="ECO:0000256" key="10">
    <source>
        <dbReference type="SAM" id="Coils"/>
    </source>
</evidence>
<feature type="coiled-coil region" evidence="10">
    <location>
        <begin position="372"/>
        <end position="409"/>
    </location>
</feature>
<evidence type="ECO:0000256" key="9">
    <source>
        <dbReference type="ARBA" id="ARBA00023242"/>
    </source>
</evidence>
<protein>
    <recommendedName>
        <fullName evidence="4">Structural maintenance of chromosomes protein 5</fullName>
    </recommendedName>
</protein>
<evidence type="ECO:0000256" key="7">
    <source>
        <dbReference type="ARBA" id="ARBA00022840"/>
    </source>
</evidence>
<evidence type="ECO:0000256" key="8">
    <source>
        <dbReference type="ARBA" id="ARBA00023054"/>
    </source>
</evidence>
<dbReference type="OrthoDB" id="10254973at2759"/>
<dbReference type="AlphaFoldDB" id="A0A7M5XGW6"/>
<keyword evidence="6" id="KW-0547">Nucleotide-binding</keyword>
<keyword evidence="5" id="KW-0158">Chromosome</keyword>
<evidence type="ECO:0000256" key="6">
    <source>
        <dbReference type="ARBA" id="ARBA00022741"/>
    </source>
</evidence>
<accession>A0A7M5XGW6</accession>
<dbReference type="SUPFAM" id="SSF52540">
    <property type="entry name" value="P-loop containing nucleoside triphosphate hydrolases"/>
    <property type="match status" value="1"/>
</dbReference>
<dbReference type="PANTHER" id="PTHR45916:SF1">
    <property type="entry name" value="STRUCTURAL MAINTENANCE OF CHROMOSOMES PROTEIN 5"/>
    <property type="match status" value="1"/>
</dbReference>
<dbReference type="GO" id="GO:0030915">
    <property type="term" value="C:Smc5-Smc6 complex"/>
    <property type="evidence" value="ECO:0007669"/>
    <property type="project" value="TreeGrafter"/>
</dbReference>
<dbReference type="GO" id="GO:0005524">
    <property type="term" value="F:ATP binding"/>
    <property type="evidence" value="ECO:0007669"/>
    <property type="project" value="UniProtKB-KW"/>
</dbReference>
<comment type="similarity">
    <text evidence="3">Belongs to the SMC family. SMC5 subfamily.</text>
</comment>
<dbReference type="GO" id="GO:0003697">
    <property type="term" value="F:single-stranded DNA binding"/>
    <property type="evidence" value="ECO:0007669"/>
    <property type="project" value="TreeGrafter"/>
</dbReference>
<dbReference type="Gene3D" id="3.40.50.300">
    <property type="entry name" value="P-loop containing nucleotide triphosphate hydrolases"/>
    <property type="match status" value="1"/>
</dbReference>
<dbReference type="EnsemblMetazoa" id="CLYHEMT022827.1">
    <property type="protein sequence ID" value="CLYHEMP022827.1"/>
    <property type="gene ID" value="CLYHEMG022827"/>
</dbReference>
<sequence>FMFKYYAKFSTLSRLVLLYFFQTRERLNLQISAVCPPRDAKDQYPPQQRIDNYKRFGFHSYITDLFQCPKTVYQYLCEAFHLHNIPIGVEAIDKNPENVINNTSLFRFYTPNNSYSINKSRYADKKSTSVNTVRKDANLLNPSVDLEVKKQLDTELSQHEHQMKVNNGKLEEISRKENALQKEQEKLRTEKKSLMTQMKKRTTLSNQIETRVKRLDEEKKTKIDIEKEERKFRDKVKKINATRIALVKEYQTVVQRSLEHGKEHIRLNIRRLQVKREVEVAEKNFRIVDSDLNNFIEQFENLSRGHNEAKNRAKKLLDEAKRLTGSTPDSLVPDALNRVFETLPDTIEEIEELICEEEASLNCQFETNPEVIKNYEKNKREISKLETELQDKDGELTEIKNTIEELLQSWLVPLEELINRINERYSDFFRRMGCAGEVLLKRDPNDDYSQYGIQINVKFRAENKMKELTSYFQSGGERSVSTMLYLISLQELTKCPFRLVDEINQGMDPKNERRVFELVVETVCRPNTSQYFLITPKLLPDLHYTEQMTILTVLNGYYMVPHNKFRLHDLIERKRKLNAQGA</sequence>
<keyword evidence="7" id="KW-0067">ATP-binding</keyword>
<keyword evidence="12" id="KW-1185">Reference proteome</keyword>
<proteinExistence type="inferred from homology"/>
<dbReference type="Proteomes" id="UP000594262">
    <property type="component" value="Unplaced"/>
</dbReference>
<feature type="coiled-coil region" evidence="10">
    <location>
        <begin position="166"/>
        <end position="197"/>
    </location>
</feature>
<evidence type="ECO:0000256" key="4">
    <source>
        <dbReference type="ARBA" id="ARBA00018687"/>
    </source>
</evidence>
<dbReference type="FunFam" id="3.40.50.300:FF:001301">
    <property type="entry name" value="Structural maintenance of chromosomes 5"/>
    <property type="match status" value="1"/>
</dbReference>
<feature type="coiled-coil region" evidence="10">
    <location>
        <begin position="292"/>
        <end position="326"/>
    </location>
</feature>
<keyword evidence="9" id="KW-0539">Nucleus</keyword>